<dbReference type="GO" id="GO:0006629">
    <property type="term" value="P:lipid metabolic process"/>
    <property type="evidence" value="ECO:0007669"/>
    <property type="project" value="UniProtKB-KW"/>
</dbReference>
<feature type="transmembrane region" description="Helical" evidence="4">
    <location>
        <begin position="671"/>
        <end position="689"/>
    </location>
</feature>
<protein>
    <submittedName>
        <fullName evidence="6">(Atlantic silverside) hypothetical protein</fullName>
    </submittedName>
</protein>
<sequence>MGMDVVHVALRPGQIEVFGGERRDENQTSALSKCWKYKATIEDSHQESFFHTDKLFALSSSGWDDVVVVEENMPATLGCADTTVRGDISINWMVKSLGADEWKLVLSATENDKFSGGASKASMRLTDSNFQDTGNFSLFLLPKVEDSGLYSCLIKRKEKKVKERIVLLAVLTVKIHPAAPVPQHSNLRLMAKVTPESDITTVTWTAPGGIPMKSEKKPNAGTVAKLPQVQSSDGGAYVCTVYLMGERVFATNVEVTVDAVKVASFTSITHGLMISAAIPAQTSFLLTCPSVQGDYVRLFWHTPDVRKQKNGTLVHQYDQWRDSTLKAEQSRALQLAGPPYNAEVGSFSFLLTAELKDGGLYVCEVCLNDNIFRQKTTLTVLKVKTIHHPSKLELLCQYKERSQVHSVTWKHQGTNMKMSSKSPGIISTFLPLPITSKETGNYTCILKLKNGRVIWVDQAVTLPPEVSVTIPSLHPPLSALLLLVPLVAAAVGVLLWRQKHISDRGIEQSLSVHSCETENIYENPEDIRQAPPQGSVYMDLKPRGEDDIYKELESLSAPHILLTLTIHMGLNITMRAMSGLITYPHLILIQLSHPLSSQLQQKAFYKQVQQQSVILKEKLQRFREMRSSSQASVVILEEEWLSGCGSAVSLGHICKEFTVHRSIPDPRTGWAGGRLLVGFMFLFFCRQGWNYQQRGLERHTDSILGWASTLWSLSYYSSPLLLCYLYRKGYICSSKLVPVSQYLGTVLVCLLGVACLRGWGRWKNPEYVQFISILEETKKNHTAANKKRLRGYDFDFSSWPADFSWTEVSSPKLSKAGVSLLKPEPKLRGAADSVLNSVRTLPCHIIGFLIAHSFGRRMLYPGSVGLLQKAMRPMLQQGQAKLIEEFDGQRNKLVACDGNEIDTMFVDRRRDGSQNGKTLVICCEGNAGFYEVGCMNTPLEGGYSVLGWNHPGFGGSTGVPFPQNEANAMDVVIQFAVHKLGFQLSDIVVYAWSIGGFTASWAVMSYPDIQSVVLDASFDDLLPLALKVMPDSWRPLVQHTVRQYMNLNNAEQLLKYQGPVLLIRRTRDEIITTTGPEDIMSNRGNDLLLRLLQFRYPKIMTDDGIRVVRQWLGAAGPLEEASVYSGYEVDDDWCVSVLQSYQADRDVSFPWSVGEDMTLEGRRQLALFLARKYMRNFESTHCTPLPATEFHSPWRL</sequence>
<dbReference type="FunFam" id="3.40.50.1820:FF:000074">
    <property type="entry name" value="Abhydrolase domain containing 16A"/>
    <property type="match status" value="1"/>
</dbReference>
<dbReference type="SUPFAM" id="SSF53474">
    <property type="entry name" value="alpha/beta-Hydrolases"/>
    <property type="match status" value="1"/>
</dbReference>
<feature type="domain" description="Ig-like" evidence="5">
    <location>
        <begin position="163"/>
        <end position="256"/>
    </location>
</feature>
<organism evidence="6 7">
    <name type="scientific">Menidia menidia</name>
    <name type="common">Atlantic silverside</name>
    <dbReference type="NCBI Taxonomy" id="238744"/>
    <lineage>
        <taxon>Eukaryota</taxon>
        <taxon>Metazoa</taxon>
        <taxon>Chordata</taxon>
        <taxon>Craniata</taxon>
        <taxon>Vertebrata</taxon>
        <taxon>Euteleostomi</taxon>
        <taxon>Actinopterygii</taxon>
        <taxon>Neopterygii</taxon>
        <taxon>Teleostei</taxon>
        <taxon>Neoteleostei</taxon>
        <taxon>Acanthomorphata</taxon>
        <taxon>Ovalentaria</taxon>
        <taxon>Atherinomorphae</taxon>
        <taxon>Atheriniformes</taxon>
        <taxon>Atherinopsidae</taxon>
        <taxon>Menidiinae</taxon>
        <taxon>Menidia</taxon>
    </lineage>
</organism>
<keyword evidence="7" id="KW-1185">Reference proteome</keyword>
<dbReference type="Pfam" id="PF22990">
    <property type="entry name" value="ABHD16_N"/>
    <property type="match status" value="1"/>
</dbReference>
<dbReference type="GO" id="GO:0070374">
    <property type="term" value="P:positive regulation of ERK1 and ERK2 cascade"/>
    <property type="evidence" value="ECO:0007669"/>
    <property type="project" value="TreeGrafter"/>
</dbReference>
<dbReference type="InterPro" id="IPR013783">
    <property type="entry name" value="Ig-like_fold"/>
</dbReference>
<keyword evidence="4" id="KW-0812">Transmembrane</keyword>
<feature type="domain" description="Ig-like" evidence="5">
    <location>
        <begin position="69"/>
        <end position="162"/>
    </location>
</feature>
<evidence type="ECO:0000256" key="3">
    <source>
        <dbReference type="ARBA" id="ARBA00023098"/>
    </source>
</evidence>
<dbReference type="GO" id="GO:0009897">
    <property type="term" value="C:external side of plasma membrane"/>
    <property type="evidence" value="ECO:0007669"/>
    <property type="project" value="TreeGrafter"/>
</dbReference>
<dbReference type="Gene3D" id="2.60.40.10">
    <property type="entry name" value="Immunoglobulins"/>
    <property type="match status" value="3"/>
</dbReference>
<reference evidence="6" key="1">
    <citation type="submission" date="2021-05" db="EMBL/GenBank/DDBJ databases">
        <authorList>
            <person name="Tigano A."/>
        </authorList>
    </citation>
    <scope>NUCLEOTIDE SEQUENCE</scope>
</reference>
<dbReference type="AlphaFoldDB" id="A0A8S4BN28"/>
<dbReference type="GO" id="GO:0045121">
    <property type="term" value="C:membrane raft"/>
    <property type="evidence" value="ECO:0007669"/>
    <property type="project" value="TreeGrafter"/>
</dbReference>
<evidence type="ECO:0000313" key="7">
    <source>
        <dbReference type="Proteomes" id="UP000677803"/>
    </source>
</evidence>
<dbReference type="Pfam" id="PF00561">
    <property type="entry name" value="Abhydrolase_1"/>
    <property type="match status" value="1"/>
</dbReference>
<dbReference type="PANTHER" id="PTHR11422">
    <property type="entry name" value="T-CELL SURFACE GLYCOPROTEIN CD4"/>
    <property type="match status" value="1"/>
</dbReference>
<dbReference type="PROSITE" id="PS50835">
    <property type="entry name" value="IG_LIKE"/>
    <property type="match status" value="3"/>
</dbReference>
<evidence type="ECO:0000313" key="6">
    <source>
        <dbReference type="EMBL" id="CAG6014985.1"/>
    </source>
</evidence>
<accession>A0A8S4BN28</accession>
<dbReference type="GO" id="GO:0042110">
    <property type="term" value="P:T cell activation"/>
    <property type="evidence" value="ECO:0007669"/>
    <property type="project" value="TreeGrafter"/>
</dbReference>
<dbReference type="GO" id="GO:0042289">
    <property type="term" value="F:MHC class II protein binding"/>
    <property type="evidence" value="ECO:0007669"/>
    <property type="project" value="TreeGrafter"/>
</dbReference>
<gene>
    <name evidence="6" type="ORF">MMEN_LOCUS19421</name>
</gene>
<dbReference type="InterPro" id="IPR036179">
    <property type="entry name" value="Ig-like_dom_sf"/>
</dbReference>
<dbReference type="Gene3D" id="3.40.50.1820">
    <property type="entry name" value="alpha/beta hydrolase"/>
    <property type="match status" value="1"/>
</dbReference>
<dbReference type="InterPro" id="IPR000073">
    <property type="entry name" value="AB_hydrolase_1"/>
</dbReference>
<dbReference type="OrthoDB" id="6412627at2759"/>
<evidence type="ECO:0000256" key="1">
    <source>
        <dbReference type="ARBA" id="ARBA00009709"/>
    </source>
</evidence>
<dbReference type="SMART" id="SM00409">
    <property type="entry name" value="IG"/>
    <property type="match status" value="3"/>
</dbReference>
<keyword evidence="4" id="KW-0472">Membrane</keyword>
<comment type="similarity">
    <text evidence="1">Belongs to the AB hydrolase superfamily. ABHD16 family.</text>
</comment>
<dbReference type="InterPro" id="IPR003599">
    <property type="entry name" value="Ig_sub"/>
</dbReference>
<dbReference type="EMBL" id="CAJRST010038888">
    <property type="protein sequence ID" value="CAG6014985.1"/>
    <property type="molecule type" value="Genomic_DNA"/>
</dbReference>
<keyword evidence="3" id="KW-0443">Lipid metabolism</keyword>
<dbReference type="SUPFAM" id="SSF48726">
    <property type="entry name" value="Immunoglobulin"/>
    <property type="match status" value="1"/>
</dbReference>
<dbReference type="InterPro" id="IPR007110">
    <property type="entry name" value="Ig-like_dom"/>
</dbReference>
<dbReference type="GO" id="GO:0035723">
    <property type="term" value="P:interleukin-15-mediated signaling pathway"/>
    <property type="evidence" value="ECO:0007669"/>
    <property type="project" value="TreeGrafter"/>
</dbReference>
<dbReference type="InterPro" id="IPR054518">
    <property type="entry name" value="ABHD16_N"/>
</dbReference>
<evidence type="ECO:0000256" key="4">
    <source>
        <dbReference type="SAM" id="Phobius"/>
    </source>
</evidence>
<comment type="caution">
    <text evidence="6">The sequence shown here is derived from an EMBL/GenBank/DDBJ whole genome shotgun (WGS) entry which is preliminary data.</text>
</comment>
<dbReference type="GO" id="GO:0016787">
    <property type="term" value="F:hydrolase activity"/>
    <property type="evidence" value="ECO:0007669"/>
    <property type="project" value="UniProtKB-KW"/>
</dbReference>
<dbReference type="InterPro" id="IPR029058">
    <property type="entry name" value="AB_hydrolase_fold"/>
</dbReference>
<keyword evidence="2" id="KW-0378">Hydrolase</keyword>
<feature type="transmembrane region" description="Helical" evidence="4">
    <location>
        <begin position="739"/>
        <end position="759"/>
    </location>
</feature>
<evidence type="ECO:0000259" key="5">
    <source>
        <dbReference type="PROSITE" id="PS50835"/>
    </source>
</evidence>
<dbReference type="GO" id="GO:1990782">
    <property type="term" value="F:protein tyrosine kinase binding"/>
    <property type="evidence" value="ECO:0007669"/>
    <property type="project" value="TreeGrafter"/>
</dbReference>
<feature type="transmembrane region" description="Helical" evidence="4">
    <location>
        <begin position="477"/>
        <end position="496"/>
    </location>
</feature>
<name>A0A8S4BN28_9TELE</name>
<dbReference type="PANTHER" id="PTHR11422:SF3">
    <property type="entry name" value="G6F-LIKE PROTEIN"/>
    <property type="match status" value="1"/>
</dbReference>
<feature type="domain" description="Ig-like" evidence="5">
    <location>
        <begin position="390"/>
        <end position="461"/>
    </location>
</feature>
<keyword evidence="4" id="KW-1133">Transmembrane helix</keyword>
<evidence type="ECO:0000256" key="2">
    <source>
        <dbReference type="ARBA" id="ARBA00022801"/>
    </source>
</evidence>
<feature type="transmembrane region" description="Helical" evidence="4">
    <location>
        <begin position="709"/>
        <end position="727"/>
    </location>
</feature>
<dbReference type="Proteomes" id="UP000677803">
    <property type="component" value="Unassembled WGS sequence"/>
</dbReference>
<proteinExistence type="inferred from homology"/>